<dbReference type="GO" id="GO:0140282">
    <property type="term" value="F:carbon-nitrogen ligase activity on lipid II"/>
    <property type="evidence" value="ECO:0007669"/>
    <property type="project" value="UniProtKB-UniRule"/>
</dbReference>
<comment type="pathway">
    <text evidence="2">Cell wall biogenesis; peptidoglycan biosynthesis.</text>
</comment>
<dbReference type="GO" id="GO:0016740">
    <property type="term" value="F:transferase activity"/>
    <property type="evidence" value="ECO:0007669"/>
    <property type="project" value="UniProtKB-KW"/>
</dbReference>
<evidence type="ECO:0000313" key="5">
    <source>
        <dbReference type="Proteomes" id="UP000186341"/>
    </source>
</evidence>
<dbReference type="PANTHER" id="PTHR21343">
    <property type="entry name" value="DETHIOBIOTIN SYNTHETASE"/>
    <property type="match status" value="1"/>
</dbReference>
<keyword evidence="2" id="KW-0133">Cell shape</keyword>
<comment type="catalytic activity">
    <reaction evidence="2">
        <text>beta-D-GlcNAc-(1-&gt;4)-Mur2Ac(oyl-L-Ala-gamma-D-Glu-L-Lys-D-Ala-D-Ala)-di-trans,octa-cis-undecaprenyl diphosphate + L-glutamine + ATP + H2O = beta-D-GlcNAc-(1-&gt;4)-Mur2Ac(oyl-L-Ala-D-isoglutaminyl-L-Lys-D-Ala-D-Ala)-di-trans,octa-cis-undecaprenyl diphosphate + L-glutamate + ADP + phosphate + H(+)</text>
        <dbReference type="Rhea" id="RHEA:57928"/>
        <dbReference type="ChEBI" id="CHEBI:15377"/>
        <dbReference type="ChEBI" id="CHEBI:15378"/>
        <dbReference type="ChEBI" id="CHEBI:29985"/>
        <dbReference type="ChEBI" id="CHEBI:30616"/>
        <dbReference type="ChEBI" id="CHEBI:43474"/>
        <dbReference type="ChEBI" id="CHEBI:58359"/>
        <dbReference type="ChEBI" id="CHEBI:60033"/>
        <dbReference type="ChEBI" id="CHEBI:62233"/>
        <dbReference type="ChEBI" id="CHEBI:456216"/>
        <dbReference type="EC" id="6.3.5.13"/>
    </reaction>
</comment>
<comment type="subunit">
    <text evidence="2">Forms a heterodimer with MurT.</text>
</comment>
<dbReference type="GO" id="GO:0009236">
    <property type="term" value="P:cobalamin biosynthetic process"/>
    <property type="evidence" value="ECO:0007669"/>
    <property type="project" value="InterPro"/>
</dbReference>
<dbReference type="EMBL" id="MPJW01000069">
    <property type="protein sequence ID" value="OLU41984.1"/>
    <property type="molecule type" value="Genomic_DNA"/>
</dbReference>
<dbReference type="Pfam" id="PF07685">
    <property type="entry name" value="GATase_3"/>
    <property type="match status" value="1"/>
</dbReference>
<comment type="function">
    <text evidence="2">The lipid II isoglutaminyl synthase complex catalyzes the formation of alpha-D-isoglutamine in the cell wall lipid II stem peptide. The GatD subunit catalyzes the hydrolysis of glutamine to glutamate and ammonia. The resulting ammonia molecule is channeled to the active site of MurT.</text>
</comment>
<dbReference type="RefSeq" id="WP_075818023.1">
    <property type="nucleotide sequence ID" value="NZ_CAJUTZ010000110.1"/>
</dbReference>
<keyword evidence="2" id="KW-0573">Peptidoglycan synthesis</keyword>
<gene>
    <name evidence="2" type="primary">gatD</name>
    <name evidence="4" type="ORF">BO222_02305</name>
</gene>
<keyword evidence="2" id="KW-0961">Cell wall biogenesis/degradation</keyword>
<feature type="binding site" evidence="2">
    <location>
        <position position="129"/>
    </location>
    <ligand>
        <name>substrate</name>
    </ligand>
</feature>
<evidence type="ECO:0000313" key="4">
    <source>
        <dbReference type="EMBL" id="OLU41984.1"/>
    </source>
</evidence>
<dbReference type="UniPathway" id="UPA00219"/>
<evidence type="ECO:0000256" key="2">
    <source>
        <dbReference type="HAMAP-Rule" id="MF_02213"/>
    </source>
</evidence>
<keyword evidence="2" id="KW-0378">Hydrolase</keyword>
<dbReference type="GeneID" id="82202069"/>
<evidence type="ECO:0000256" key="1">
    <source>
        <dbReference type="ARBA" id="ARBA00022962"/>
    </source>
</evidence>
<dbReference type="GO" id="GO:0071555">
    <property type="term" value="P:cell wall organization"/>
    <property type="evidence" value="ECO:0007669"/>
    <property type="project" value="UniProtKB-KW"/>
</dbReference>
<keyword evidence="1 2" id="KW-0315">Glutamine amidotransferase</keyword>
<dbReference type="InterPro" id="IPR029062">
    <property type="entry name" value="Class_I_gatase-like"/>
</dbReference>
<dbReference type="InterPro" id="IPR033949">
    <property type="entry name" value="CobQ_GATase1"/>
</dbReference>
<dbReference type="HAMAP" id="MF_02213">
    <property type="entry name" value="Lipid_II_synth_GatD"/>
    <property type="match status" value="1"/>
</dbReference>
<comment type="catalytic activity">
    <reaction evidence="2">
        <text>L-glutamine + H2O = L-glutamate + NH4(+)</text>
        <dbReference type="Rhea" id="RHEA:15889"/>
        <dbReference type="ChEBI" id="CHEBI:15377"/>
        <dbReference type="ChEBI" id="CHEBI:28938"/>
        <dbReference type="ChEBI" id="CHEBI:29985"/>
        <dbReference type="ChEBI" id="CHEBI:58359"/>
        <dbReference type="EC" id="3.5.1.2"/>
    </reaction>
</comment>
<dbReference type="Gene3D" id="3.40.50.880">
    <property type="match status" value="1"/>
</dbReference>
<dbReference type="SUPFAM" id="SSF52317">
    <property type="entry name" value="Class I glutamine amidotransferase-like"/>
    <property type="match status" value="1"/>
</dbReference>
<dbReference type="GO" id="GO:0009252">
    <property type="term" value="P:peptidoglycan biosynthetic process"/>
    <property type="evidence" value="ECO:0007669"/>
    <property type="project" value="UniProtKB-UniRule"/>
</dbReference>
<name>A0A1U7NI88_9FIRM</name>
<dbReference type="Proteomes" id="UP000186341">
    <property type="component" value="Unassembled WGS sequence"/>
</dbReference>
<feature type="domain" description="CobB/CobQ-like glutamine amidotransferase" evidence="3">
    <location>
        <begin position="6"/>
        <end position="200"/>
    </location>
</feature>
<comment type="similarity">
    <text evidence="2">Belongs to the CobB/CobQ family. GatD subfamily.</text>
</comment>
<keyword evidence="5" id="KW-1185">Reference proteome</keyword>
<keyword evidence="2" id="KW-0436">Ligase</keyword>
<dbReference type="CDD" id="cd01750">
    <property type="entry name" value="GATase1_CobQ"/>
    <property type="match status" value="1"/>
</dbReference>
<dbReference type="GO" id="GO:0008360">
    <property type="term" value="P:regulation of cell shape"/>
    <property type="evidence" value="ECO:0007669"/>
    <property type="project" value="UniProtKB-KW"/>
</dbReference>
<sequence length="247" mass="27811">MRLKTAWMYHDIMDLYGDKGNIMTLKKRCEDRGIEFDLHTVGIGENADLSDFDLVFIGGGADKEQESLLPDLLSRKENIAKAIDENTFFLLICGGYQLFGQHYEAADHEKLPGLGFYSYRTDTGKQKTRCIGNIIIEADLDGRKMKLVGFENHGGQTVHVEKPLGRVLHGFGNSFDAGMEGFYDGHVLGTYLHGPLLPKNPELADFVIAKGLAKKNPGFQYEDLQEIETPFANEARQVLFERYKVEQ</sequence>
<organism evidence="4 5">
    <name type="scientific">Ileibacterium valens</name>
    <dbReference type="NCBI Taxonomy" id="1862668"/>
    <lineage>
        <taxon>Bacteria</taxon>
        <taxon>Bacillati</taxon>
        <taxon>Bacillota</taxon>
        <taxon>Erysipelotrichia</taxon>
        <taxon>Erysipelotrichales</taxon>
        <taxon>Erysipelotrichaceae</taxon>
        <taxon>Ileibacterium</taxon>
    </lineage>
</organism>
<dbReference type="EC" id="3.5.1.2" evidence="2"/>
<dbReference type="PROSITE" id="PS51274">
    <property type="entry name" value="GATASE_COBBQ"/>
    <property type="match status" value="1"/>
</dbReference>
<dbReference type="PANTHER" id="PTHR21343:SF9">
    <property type="entry name" value="LIPID II ISOGLUTAMINYL SYNTHASE (GLUTAMINE-HYDROLYZING) SUBUNIT GATD"/>
    <property type="match status" value="1"/>
</dbReference>
<dbReference type="EC" id="6.3.5.13" evidence="2"/>
<accession>A0A1U7NI88</accession>
<dbReference type="AlphaFoldDB" id="A0A1U7NI88"/>
<proteinExistence type="inferred from homology"/>
<comment type="caution">
    <text evidence="4">The sequence shown here is derived from an EMBL/GenBank/DDBJ whole genome shotgun (WGS) entry which is preliminary data.</text>
</comment>
<evidence type="ECO:0000259" key="3">
    <source>
        <dbReference type="Pfam" id="PF07685"/>
    </source>
</evidence>
<feature type="active site" description="Nucleophile" evidence="2">
    <location>
        <position position="93"/>
    </location>
</feature>
<keyword evidence="4" id="KW-0808">Transferase</keyword>
<dbReference type="InterPro" id="IPR011698">
    <property type="entry name" value="GATase_3"/>
</dbReference>
<reference evidence="4 5" key="1">
    <citation type="submission" date="2016-11" db="EMBL/GenBank/DDBJ databases">
        <title>Description of two novel members of the family Erysipelotrichaceae: Ileibacterium lipovorans gen. nov., sp. nov. and Dubosiella newyorkensis, gen. nov., sp. nov.</title>
        <authorList>
            <person name="Cox L.M."/>
            <person name="Sohn J."/>
            <person name="Tyrrell K.L."/>
            <person name="Citron D.M."/>
            <person name="Lawson P.A."/>
            <person name="Patel N.B."/>
            <person name="Iizumi T."/>
            <person name="Perez-Perez G.I."/>
            <person name="Goldstein E.J."/>
            <person name="Blaser M.J."/>
        </authorList>
    </citation>
    <scope>NUCLEOTIDE SEQUENCE [LARGE SCALE GENOMIC DNA]</scope>
    <source>
        <strain evidence="4 5">NYU-BL-A3</strain>
    </source>
</reference>
<dbReference type="GO" id="GO:0004359">
    <property type="term" value="F:glutaminase activity"/>
    <property type="evidence" value="ECO:0007669"/>
    <property type="project" value="UniProtKB-UniRule"/>
</dbReference>
<dbReference type="InterPro" id="IPR043702">
    <property type="entry name" value="Lipid_II_synth_GatD"/>
</dbReference>
<feature type="active site" evidence="2">
    <location>
        <position position="193"/>
    </location>
</feature>
<dbReference type="OrthoDB" id="9782045at2"/>
<protein>
    <recommendedName>
        <fullName evidence="2">Lipid II isoglutaminyl synthase (glutamine-hydrolyzing) subunit GatD</fullName>
        <ecNumber evidence="2">6.3.5.13</ecNumber>
    </recommendedName>
    <alternativeName>
        <fullName evidence="2">Lipid II isoglutaminyl synthase glutaminase subunit</fullName>
        <ecNumber evidence="2">3.5.1.2</ecNumber>
    </alternativeName>
</protein>